<keyword evidence="2" id="KW-1185">Reference proteome</keyword>
<evidence type="ECO:0000313" key="1">
    <source>
        <dbReference type="EMBL" id="CAD6196670.1"/>
    </source>
</evidence>
<sequence length="76" mass="8623">MYQIKVLKVSTWENFQIHGKNAPNYHPWVVVPSQPGAELEPKVEPSDASELTHLDVDLLAVDLMEGMTTYRRPNSC</sequence>
<dbReference type="Proteomes" id="UP000835052">
    <property type="component" value="Unassembled WGS sequence"/>
</dbReference>
<gene>
    <name evidence="1" type="ORF">CAUJ_LOCUS12583</name>
</gene>
<accession>A0A8S1HLQ4</accession>
<organism evidence="1 2">
    <name type="scientific">Caenorhabditis auriculariae</name>
    <dbReference type="NCBI Taxonomy" id="2777116"/>
    <lineage>
        <taxon>Eukaryota</taxon>
        <taxon>Metazoa</taxon>
        <taxon>Ecdysozoa</taxon>
        <taxon>Nematoda</taxon>
        <taxon>Chromadorea</taxon>
        <taxon>Rhabditida</taxon>
        <taxon>Rhabditina</taxon>
        <taxon>Rhabditomorpha</taxon>
        <taxon>Rhabditoidea</taxon>
        <taxon>Rhabditidae</taxon>
        <taxon>Peloderinae</taxon>
        <taxon>Caenorhabditis</taxon>
    </lineage>
</organism>
<evidence type="ECO:0000313" key="2">
    <source>
        <dbReference type="Proteomes" id="UP000835052"/>
    </source>
</evidence>
<protein>
    <submittedName>
        <fullName evidence="1">Uncharacterized protein</fullName>
    </submittedName>
</protein>
<proteinExistence type="predicted"/>
<reference evidence="1" key="1">
    <citation type="submission" date="2020-10" db="EMBL/GenBank/DDBJ databases">
        <authorList>
            <person name="Kikuchi T."/>
        </authorList>
    </citation>
    <scope>NUCLEOTIDE SEQUENCE</scope>
    <source>
        <strain evidence="1">NKZ352</strain>
    </source>
</reference>
<dbReference type="EMBL" id="CAJGYM010000077">
    <property type="protein sequence ID" value="CAD6196670.1"/>
    <property type="molecule type" value="Genomic_DNA"/>
</dbReference>
<name>A0A8S1HLQ4_9PELO</name>
<dbReference type="AlphaFoldDB" id="A0A8S1HLQ4"/>
<comment type="caution">
    <text evidence="1">The sequence shown here is derived from an EMBL/GenBank/DDBJ whole genome shotgun (WGS) entry which is preliminary data.</text>
</comment>